<dbReference type="KEGG" id="cpi:Cpin_7139"/>
<organism evidence="2 3">
    <name type="scientific">Chitinophaga pinensis (strain ATCC 43595 / DSM 2588 / LMG 13176 / NBRC 15968 / NCIMB 11800 / UQM 2034)</name>
    <dbReference type="NCBI Taxonomy" id="485918"/>
    <lineage>
        <taxon>Bacteria</taxon>
        <taxon>Pseudomonadati</taxon>
        <taxon>Bacteroidota</taxon>
        <taxon>Chitinophagia</taxon>
        <taxon>Chitinophagales</taxon>
        <taxon>Chitinophagaceae</taxon>
        <taxon>Chitinophaga</taxon>
    </lineage>
</organism>
<dbReference type="AlphaFoldDB" id="A0A979GC69"/>
<dbReference type="OrthoDB" id="670500at2"/>
<dbReference type="EMBL" id="CP001699">
    <property type="protein sequence ID" value="ACU64540.1"/>
    <property type="molecule type" value="Genomic_DNA"/>
</dbReference>
<evidence type="ECO:0000313" key="2">
    <source>
        <dbReference type="EMBL" id="ACU64540.1"/>
    </source>
</evidence>
<gene>
    <name evidence="2" type="ordered locus">Cpin_7139</name>
</gene>
<evidence type="ECO:0000259" key="1">
    <source>
        <dbReference type="Pfam" id="PF24725"/>
    </source>
</evidence>
<protein>
    <recommendedName>
        <fullName evidence="1">DUF7677 domain-containing protein</fullName>
    </recommendedName>
</protein>
<feature type="domain" description="DUF7677" evidence="1">
    <location>
        <begin position="4"/>
        <end position="99"/>
    </location>
</feature>
<dbReference type="Proteomes" id="UP000002215">
    <property type="component" value="Chromosome"/>
</dbReference>
<reference evidence="2 3" key="2">
    <citation type="journal article" date="2010" name="Stand. Genomic Sci.">
        <title>Complete genome sequence of Chitinophaga pinensis type strain (UQM 2034).</title>
        <authorList>
            <person name="Glavina Del Rio T."/>
            <person name="Abt B."/>
            <person name="Spring S."/>
            <person name="Lapidus A."/>
            <person name="Nolan M."/>
            <person name="Tice H."/>
            <person name="Copeland A."/>
            <person name="Cheng J.F."/>
            <person name="Chen F."/>
            <person name="Bruce D."/>
            <person name="Goodwin L."/>
            <person name="Pitluck S."/>
            <person name="Ivanova N."/>
            <person name="Mavromatis K."/>
            <person name="Mikhailova N."/>
            <person name="Pati A."/>
            <person name="Chen A."/>
            <person name="Palaniappan K."/>
            <person name="Land M."/>
            <person name="Hauser L."/>
            <person name="Chang Y.J."/>
            <person name="Jeffries C.D."/>
            <person name="Chain P."/>
            <person name="Saunders E."/>
            <person name="Detter J.C."/>
            <person name="Brettin T."/>
            <person name="Rohde M."/>
            <person name="Goker M."/>
            <person name="Bristow J."/>
            <person name="Eisen J.A."/>
            <person name="Markowitz V."/>
            <person name="Hugenholtz P."/>
            <person name="Kyrpides N.C."/>
            <person name="Klenk H.P."/>
            <person name="Lucas S."/>
        </authorList>
    </citation>
    <scope>NUCLEOTIDE SEQUENCE [LARGE SCALE GENOMIC DNA]</scope>
    <source>
        <strain evidence="3">ATCC 43595 / DSM 2588 / LMG 13176 / NBRC 15968 / NCIMB 11800 / UQM 2034</strain>
    </source>
</reference>
<dbReference type="InterPro" id="IPR056094">
    <property type="entry name" value="DUF7677"/>
</dbReference>
<dbReference type="Pfam" id="PF24725">
    <property type="entry name" value="DUF7677"/>
    <property type="match status" value="1"/>
</dbReference>
<reference evidence="3" key="1">
    <citation type="submission" date="2009-08" db="EMBL/GenBank/DDBJ databases">
        <title>The complete genome of Chitinophaga pinensis DSM 2588.</title>
        <authorList>
            <consortium name="US DOE Joint Genome Institute (JGI-PGF)"/>
            <person name="Lucas S."/>
            <person name="Copeland A."/>
            <person name="Lapidus A."/>
            <person name="Glavina del Rio T."/>
            <person name="Dalin E."/>
            <person name="Tice H."/>
            <person name="Bruce D."/>
            <person name="Goodwin L."/>
            <person name="Pitluck S."/>
            <person name="Kyrpides N."/>
            <person name="Mavromatis K."/>
            <person name="Ivanova N."/>
            <person name="Mikhailova N."/>
            <person name="Sims D."/>
            <person name="Meinche L."/>
            <person name="Brettin T."/>
            <person name="Detter J.C."/>
            <person name="Han C."/>
            <person name="Larimer F."/>
            <person name="Land M."/>
            <person name="Hauser L."/>
            <person name="Markowitz V."/>
            <person name="Cheng J.-F."/>
            <person name="Hugenholtz P."/>
            <person name="Woyke T."/>
            <person name="Wu D."/>
            <person name="Spring S."/>
            <person name="Klenk H.-P."/>
            <person name="Eisen J.A."/>
        </authorList>
    </citation>
    <scope>NUCLEOTIDE SEQUENCE [LARGE SCALE GENOMIC DNA]</scope>
    <source>
        <strain evidence="3">ATCC 43595 / DSM 2588 / LMG 13176 / NBRC 15968 / NCIMB 11800 / UQM 2034</strain>
    </source>
</reference>
<sequence length="108" mass="12245">MTRQLSTSFSGALRTFAYFMASGTHYALEGVDYLPLYGNEPSAIEMTFAIYVNVIKLDENGNVLNAKYAERRAAEYLKEYCIPGYKAYPAFEEWETTLHAPPSLKDQI</sequence>
<proteinExistence type="predicted"/>
<evidence type="ECO:0000313" key="3">
    <source>
        <dbReference type="Proteomes" id="UP000002215"/>
    </source>
</evidence>
<dbReference type="RefSeq" id="WP_012794703.1">
    <property type="nucleotide sequence ID" value="NC_013132.1"/>
</dbReference>
<name>A0A979GC69_CHIPD</name>
<accession>A0A979GC69</accession>